<comment type="similarity">
    <text evidence="2">Belongs to the DNA polymerase delta/II small subunit family.</text>
</comment>
<evidence type="ECO:0000256" key="3">
    <source>
        <dbReference type="ARBA" id="ARBA00012417"/>
    </source>
</evidence>
<dbReference type="PANTHER" id="PTHR10416:SF0">
    <property type="entry name" value="DNA POLYMERASE DELTA SUBUNIT 2"/>
    <property type="match status" value="1"/>
</dbReference>
<evidence type="ECO:0000256" key="2">
    <source>
        <dbReference type="ARBA" id="ARBA00006035"/>
    </source>
</evidence>
<dbReference type="Pfam" id="PF18018">
    <property type="entry name" value="DNA_pol_D_N"/>
    <property type="match status" value="1"/>
</dbReference>
<protein>
    <recommendedName>
        <fullName evidence="3">DNA-directed DNA polymerase</fullName>
        <ecNumber evidence="3">2.7.7.7</ecNumber>
    </recommendedName>
</protein>
<keyword evidence="11" id="KW-1133">Transmembrane helix</keyword>
<feature type="region of interest" description="Disordered" evidence="10">
    <location>
        <begin position="462"/>
        <end position="505"/>
    </location>
</feature>
<dbReference type="VEuPathDB" id="FungiDB:PSTT_10214"/>
<name>A0A2S4V5G3_9BASI</name>
<organism evidence="14 15">
    <name type="scientific">Puccinia striiformis</name>
    <dbReference type="NCBI Taxonomy" id="27350"/>
    <lineage>
        <taxon>Eukaryota</taxon>
        <taxon>Fungi</taxon>
        <taxon>Dikarya</taxon>
        <taxon>Basidiomycota</taxon>
        <taxon>Pucciniomycotina</taxon>
        <taxon>Pucciniomycetes</taxon>
        <taxon>Pucciniales</taxon>
        <taxon>Pucciniaceae</taxon>
        <taxon>Puccinia</taxon>
    </lineage>
</organism>
<evidence type="ECO:0000256" key="7">
    <source>
        <dbReference type="ARBA" id="ARBA00022932"/>
    </source>
</evidence>
<dbReference type="GO" id="GO:0003677">
    <property type="term" value="F:DNA binding"/>
    <property type="evidence" value="ECO:0007669"/>
    <property type="project" value="InterPro"/>
</dbReference>
<evidence type="ECO:0000256" key="9">
    <source>
        <dbReference type="ARBA" id="ARBA00049244"/>
    </source>
</evidence>
<dbReference type="EC" id="2.7.7.7" evidence="3"/>
<evidence type="ECO:0000256" key="10">
    <source>
        <dbReference type="SAM" id="MobiDB-lite"/>
    </source>
</evidence>
<keyword evidence="7" id="KW-0239">DNA-directed DNA polymerase</keyword>
<keyword evidence="4" id="KW-0808">Transferase</keyword>
<comment type="catalytic activity">
    <reaction evidence="9">
        <text>DNA(n) + a 2'-deoxyribonucleoside 5'-triphosphate = DNA(n+1) + diphosphate</text>
        <dbReference type="Rhea" id="RHEA:22508"/>
        <dbReference type="Rhea" id="RHEA-COMP:17339"/>
        <dbReference type="Rhea" id="RHEA-COMP:17340"/>
        <dbReference type="ChEBI" id="CHEBI:33019"/>
        <dbReference type="ChEBI" id="CHEBI:61560"/>
        <dbReference type="ChEBI" id="CHEBI:173112"/>
        <dbReference type="EC" id="2.7.7.7"/>
    </reaction>
</comment>
<keyword evidence="6" id="KW-0235">DNA replication</keyword>
<dbReference type="InterPro" id="IPR040663">
    <property type="entry name" value="DNA_pol_D_N"/>
</dbReference>
<evidence type="ECO:0000256" key="5">
    <source>
        <dbReference type="ARBA" id="ARBA00022695"/>
    </source>
</evidence>
<sequence>MGTGHDSSRVVLPGFGDLFGLIVRMILFLCFVAAFVWVSTDSIVVFATIYYRRLNGLREQLKKICAQKWNHHPKPCRVLDINPSQISVVIGTLYCEMELKPNVLEDLAREHHLGPALGPRKWVSEDKDKIMLEDESGRVRLVGIDRSRIYFSIIIGVLGRETSKGDFQVLEILYPGVPPQPSPLSTGEQGLVAIVSGLDLNSNSTKSEHRVDVLLEWLNGNIGAKDHQELARKVGRLIVAGNLTKITHTQNQDHTLKESSIKSNKRTVYSESSSTTTTTTEKADDFLTELKIPIDLMPGNQDPTIQSLPQQPLHTCLFPKSSSKPDRQLVMGPNPWWAQIGGSTFLGTSGQNSDDIFRYVGHEDRLRIAGDMLRWSHIAPTAPDTLHHDPFILTCLPHVYFIGNQPDFRTELIDFESTPQQEQPTRTRVILVPKFSKSGTVVLVDPVSLETQQILLLPTSSKNLNHSINDDGEGGEEDEDDDDDEEVVLPEKIVLDIHAGDEDDD</sequence>
<evidence type="ECO:0000313" key="15">
    <source>
        <dbReference type="Proteomes" id="UP000239156"/>
    </source>
</evidence>
<proteinExistence type="inferred from homology"/>
<dbReference type="PANTHER" id="PTHR10416">
    <property type="entry name" value="DNA POLYMERASE DELTA SUBUNIT 2"/>
    <property type="match status" value="1"/>
</dbReference>
<evidence type="ECO:0000256" key="4">
    <source>
        <dbReference type="ARBA" id="ARBA00022679"/>
    </source>
</evidence>
<dbReference type="GO" id="GO:0003887">
    <property type="term" value="F:DNA-directed DNA polymerase activity"/>
    <property type="evidence" value="ECO:0007669"/>
    <property type="project" value="UniProtKB-KW"/>
</dbReference>
<feature type="domain" description="DNA polymerase delta subunit OB-fold" evidence="13">
    <location>
        <begin position="46"/>
        <end position="172"/>
    </location>
</feature>
<dbReference type="FunFam" id="2.40.50.430:FF:000002">
    <property type="entry name" value="DNA polymerase delta subunit"/>
    <property type="match status" value="1"/>
</dbReference>
<feature type="domain" description="DNA polymerase alpha/delta/epsilon subunit B" evidence="12">
    <location>
        <begin position="192"/>
        <end position="409"/>
    </location>
</feature>
<feature type="transmembrane region" description="Helical" evidence="11">
    <location>
        <begin position="18"/>
        <end position="51"/>
    </location>
</feature>
<dbReference type="Gene3D" id="3.60.21.50">
    <property type="match status" value="1"/>
</dbReference>
<feature type="region of interest" description="Disordered" evidence="10">
    <location>
        <begin position="251"/>
        <end position="280"/>
    </location>
</feature>
<evidence type="ECO:0000313" key="14">
    <source>
        <dbReference type="EMBL" id="POW04700.1"/>
    </source>
</evidence>
<keyword evidence="8" id="KW-0539">Nucleus</keyword>
<keyword evidence="11" id="KW-0812">Transmembrane</keyword>
<dbReference type="GO" id="GO:0006281">
    <property type="term" value="P:DNA repair"/>
    <property type="evidence" value="ECO:0007669"/>
    <property type="project" value="UniProtKB-ARBA"/>
</dbReference>
<feature type="compositionally biased region" description="Basic and acidic residues" evidence="10">
    <location>
        <begin position="493"/>
        <end position="505"/>
    </location>
</feature>
<dbReference type="InterPro" id="IPR007185">
    <property type="entry name" value="DNA_pol_a/d/e_bsu"/>
</dbReference>
<dbReference type="Pfam" id="PF04042">
    <property type="entry name" value="DNA_pol_E_B"/>
    <property type="match status" value="1"/>
</dbReference>
<accession>A0A2S4V5G3</accession>
<keyword evidence="5" id="KW-0548">Nucleotidyltransferase</keyword>
<evidence type="ECO:0000259" key="12">
    <source>
        <dbReference type="Pfam" id="PF04042"/>
    </source>
</evidence>
<gene>
    <name evidence="14" type="ORF">PSTT_10214</name>
</gene>
<evidence type="ECO:0000256" key="1">
    <source>
        <dbReference type="ARBA" id="ARBA00004123"/>
    </source>
</evidence>
<dbReference type="VEuPathDB" id="FungiDB:PSHT_07818"/>
<feature type="compositionally biased region" description="Acidic residues" evidence="10">
    <location>
        <begin position="470"/>
        <end position="488"/>
    </location>
</feature>
<keyword evidence="15" id="KW-1185">Reference proteome</keyword>
<dbReference type="Proteomes" id="UP000239156">
    <property type="component" value="Unassembled WGS sequence"/>
</dbReference>
<evidence type="ECO:0000256" key="11">
    <source>
        <dbReference type="SAM" id="Phobius"/>
    </source>
</evidence>
<dbReference type="EMBL" id="PKSL01000108">
    <property type="protein sequence ID" value="POW04700.1"/>
    <property type="molecule type" value="Genomic_DNA"/>
</dbReference>
<comment type="caution">
    <text evidence="14">The sequence shown here is derived from an EMBL/GenBank/DDBJ whole genome shotgun (WGS) entry which is preliminary data.</text>
</comment>
<comment type="subcellular location">
    <subcellularLocation>
        <location evidence="1">Nucleus</location>
    </subcellularLocation>
</comment>
<dbReference type="GO" id="GO:0006273">
    <property type="term" value="P:lagging strand elongation"/>
    <property type="evidence" value="ECO:0007669"/>
    <property type="project" value="UniProtKB-ARBA"/>
</dbReference>
<evidence type="ECO:0000259" key="13">
    <source>
        <dbReference type="Pfam" id="PF18018"/>
    </source>
</evidence>
<dbReference type="InterPro" id="IPR024826">
    <property type="entry name" value="DNA_pol_delta/II_ssu"/>
</dbReference>
<keyword evidence="11" id="KW-0472">Membrane</keyword>
<evidence type="ECO:0000256" key="8">
    <source>
        <dbReference type="ARBA" id="ARBA00023242"/>
    </source>
</evidence>
<dbReference type="AlphaFoldDB" id="A0A2S4V5G3"/>
<dbReference type="GO" id="GO:0043625">
    <property type="term" value="C:delta DNA polymerase complex"/>
    <property type="evidence" value="ECO:0007669"/>
    <property type="project" value="TreeGrafter"/>
</dbReference>
<evidence type="ECO:0000256" key="6">
    <source>
        <dbReference type="ARBA" id="ARBA00022705"/>
    </source>
</evidence>
<dbReference type="Gene3D" id="2.40.50.430">
    <property type="match status" value="1"/>
</dbReference>
<reference evidence="14" key="1">
    <citation type="submission" date="2017-12" db="EMBL/GenBank/DDBJ databases">
        <title>Gene loss provides genomic basis for host adaptation in cereal stripe rust fungi.</title>
        <authorList>
            <person name="Xia C."/>
        </authorList>
    </citation>
    <scope>NUCLEOTIDE SEQUENCE [LARGE SCALE GENOMIC DNA]</scope>
    <source>
        <strain evidence="14">93-210</strain>
    </source>
</reference>
<feature type="compositionally biased region" description="Low complexity" evidence="10">
    <location>
        <begin position="270"/>
        <end position="280"/>
    </location>
</feature>